<accession>A0A7Y0ATV8</accession>
<evidence type="ECO:0000256" key="1">
    <source>
        <dbReference type="ARBA" id="ARBA00004117"/>
    </source>
</evidence>
<dbReference type="PANTHER" id="PTHR38766">
    <property type="entry name" value="FLAGELLAR PROTEIN FLIO"/>
    <property type="match status" value="1"/>
</dbReference>
<evidence type="ECO:0000313" key="11">
    <source>
        <dbReference type="EMBL" id="NML73358.1"/>
    </source>
</evidence>
<proteinExistence type="inferred from homology"/>
<protein>
    <submittedName>
        <fullName evidence="11">Flagellar biosynthesis protein FliO</fullName>
    </submittedName>
</protein>
<comment type="subcellular location">
    <subcellularLocation>
        <location evidence="1">Bacterial flagellum basal body</location>
    </subcellularLocation>
    <subcellularLocation>
        <location evidence="2">Cell membrane</location>
    </subcellularLocation>
</comment>
<dbReference type="GO" id="GO:0009425">
    <property type="term" value="C:bacterial-type flagellum basal body"/>
    <property type="evidence" value="ECO:0007669"/>
    <property type="project" value="UniProtKB-SubCell"/>
</dbReference>
<feature type="compositionally biased region" description="Pro residues" evidence="9">
    <location>
        <begin position="180"/>
        <end position="193"/>
    </location>
</feature>
<dbReference type="EMBL" id="JABBGK010000001">
    <property type="protein sequence ID" value="NML73358.1"/>
    <property type="molecule type" value="Genomic_DNA"/>
</dbReference>
<sequence length="456" mass="47144">MIDELVTAYGSRFLVAALGVSLALLCLFIVLWLLRNRAPSPFVRGGRNRQPRLQVLDAAAVDARRRLVLVRRDNVEHLVMIGGPTDIVIESGIGDERAYLSATPVQSAPLQVPAEVAPVAVAAPVEARALPQREAAPATTAPIEAPVSVRPATVPAATPAPTPVQPPVRAEAPAISAAPQPRPVAPAPTPAPAPNIELRRPEPAAIEPANAQPAVQPVKAAPPMRTLPTEPVAVAAPRPVAEPPKPPAATPVAPLQPEKDVAPAAQPMPIAAAPAAQPTAATLAPAVAAPSPVTASFAMPAAATASAIAVAPSETPAVAVAPATTGSAADILEAARQRVLQPAMVDDLLDDDLFDEPLDEAPPARRSGEQSEFERVLEEEMALHLAASETPAKPVAPVAPVHHVLPETRADRPVVPPVASPAHVVDPTRAAKAEPEEPTLQNEIARIFGEMSADRH</sequence>
<keyword evidence="6 10" id="KW-0472">Membrane</keyword>
<evidence type="ECO:0000256" key="3">
    <source>
        <dbReference type="ARBA" id="ARBA00022475"/>
    </source>
</evidence>
<comment type="similarity">
    <text evidence="8">Belongs to the FliO/MopB family.</text>
</comment>
<dbReference type="InterPro" id="IPR022781">
    <property type="entry name" value="Flagellar_biosynth_FliO"/>
</dbReference>
<evidence type="ECO:0000256" key="10">
    <source>
        <dbReference type="SAM" id="Phobius"/>
    </source>
</evidence>
<keyword evidence="4 10" id="KW-0812">Transmembrane</keyword>
<organism evidence="11 12">
    <name type="scientific">Rhizobium terricola</name>
    <dbReference type="NCBI Taxonomy" id="2728849"/>
    <lineage>
        <taxon>Bacteria</taxon>
        <taxon>Pseudomonadati</taxon>
        <taxon>Pseudomonadota</taxon>
        <taxon>Alphaproteobacteria</taxon>
        <taxon>Hyphomicrobiales</taxon>
        <taxon>Rhizobiaceae</taxon>
        <taxon>Rhizobium/Agrobacterium group</taxon>
        <taxon>Rhizobium</taxon>
    </lineage>
</organism>
<feature type="region of interest" description="Disordered" evidence="9">
    <location>
        <begin position="174"/>
        <end position="197"/>
    </location>
</feature>
<evidence type="ECO:0000256" key="2">
    <source>
        <dbReference type="ARBA" id="ARBA00004236"/>
    </source>
</evidence>
<dbReference type="AlphaFoldDB" id="A0A7Y0ATV8"/>
<dbReference type="GO" id="GO:0044781">
    <property type="term" value="P:bacterial-type flagellum organization"/>
    <property type="evidence" value="ECO:0007669"/>
    <property type="project" value="InterPro"/>
</dbReference>
<dbReference type="Pfam" id="PF04347">
    <property type="entry name" value="FliO"/>
    <property type="match status" value="1"/>
</dbReference>
<dbReference type="PANTHER" id="PTHR38766:SF1">
    <property type="entry name" value="FLAGELLAR PROTEIN FLIO"/>
    <property type="match status" value="1"/>
</dbReference>
<feature type="transmembrane region" description="Helical" evidence="10">
    <location>
        <begin position="13"/>
        <end position="34"/>
    </location>
</feature>
<dbReference type="GO" id="GO:0005886">
    <property type="term" value="C:plasma membrane"/>
    <property type="evidence" value="ECO:0007669"/>
    <property type="project" value="UniProtKB-SubCell"/>
</dbReference>
<dbReference type="PRINTS" id="PR01217">
    <property type="entry name" value="PRICHEXTENSN"/>
</dbReference>
<evidence type="ECO:0000256" key="8">
    <source>
        <dbReference type="ARBA" id="ARBA00037937"/>
    </source>
</evidence>
<keyword evidence="11" id="KW-0282">Flagellum</keyword>
<gene>
    <name evidence="11" type="ORF">HHL25_04370</name>
</gene>
<evidence type="ECO:0000313" key="12">
    <source>
        <dbReference type="Proteomes" id="UP000541470"/>
    </source>
</evidence>
<keyword evidence="12" id="KW-1185">Reference proteome</keyword>
<keyword evidence="7" id="KW-0975">Bacterial flagellum</keyword>
<evidence type="ECO:0000256" key="7">
    <source>
        <dbReference type="ARBA" id="ARBA00023143"/>
    </source>
</evidence>
<keyword evidence="11" id="KW-0966">Cell projection</keyword>
<evidence type="ECO:0000256" key="9">
    <source>
        <dbReference type="SAM" id="MobiDB-lite"/>
    </source>
</evidence>
<comment type="caution">
    <text evidence="11">The sequence shown here is derived from an EMBL/GenBank/DDBJ whole genome shotgun (WGS) entry which is preliminary data.</text>
</comment>
<name>A0A7Y0ATV8_9HYPH</name>
<reference evidence="11 12" key="1">
    <citation type="submission" date="2020-04" db="EMBL/GenBank/DDBJ databases">
        <title>Rhizobium sp. S-51 isolated from soil.</title>
        <authorList>
            <person name="Dahal R.H."/>
        </authorList>
    </citation>
    <scope>NUCLEOTIDE SEQUENCE [LARGE SCALE GENOMIC DNA]</scope>
    <source>
        <strain evidence="11 12">S-51</strain>
    </source>
</reference>
<dbReference type="InterPro" id="IPR052205">
    <property type="entry name" value="FliO/MopB"/>
</dbReference>
<evidence type="ECO:0000256" key="4">
    <source>
        <dbReference type="ARBA" id="ARBA00022692"/>
    </source>
</evidence>
<keyword evidence="5 10" id="KW-1133">Transmembrane helix</keyword>
<keyword evidence="11" id="KW-0969">Cilium</keyword>
<dbReference type="Proteomes" id="UP000541470">
    <property type="component" value="Unassembled WGS sequence"/>
</dbReference>
<evidence type="ECO:0000256" key="5">
    <source>
        <dbReference type="ARBA" id="ARBA00022989"/>
    </source>
</evidence>
<evidence type="ECO:0000256" key="6">
    <source>
        <dbReference type="ARBA" id="ARBA00023136"/>
    </source>
</evidence>
<keyword evidence="3" id="KW-1003">Cell membrane</keyword>
<dbReference type="RefSeq" id="WP_169587632.1">
    <property type="nucleotide sequence ID" value="NZ_JABBGK010000001.1"/>
</dbReference>